<feature type="compositionally biased region" description="Polar residues" evidence="1">
    <location>
        <begin position="611"/>
        <end position="624"/>
    </location>
</feature>
<feature type="domain" description="HAUS augmin-like complex subunit 6 N-terminal" evidence="2">
    <location>
        <begin position="11"/>
        <end position="265"/>
    </location>
</feature>
<reference evidence="3" key="1">
    <citation type="submission" date="2022-08" db="UniProtKB">
        <authorList>
            <consortium name="EnsemblMetazoa"/>
        </authorList>
    </citation>
    <scope>IDENTIFICATION</scope>
    <source>
        <strain evidence="3">05x7-T-G4-1.051#20</strain>
    </source>
</reference>
<dbReference type="GO" id="GO:0051225">
    <property type="term" value="P:spindle assembly"/>
    <property type="evidence" value="ECO:0007669"/>
    <property type="project" value="InterPro"/>
</dbReference>
<dbReference type="OMA" id="CKEEFRN"/>
<dbReference type="PANTHER" id="PTHR16151:SF2">
    <property type="entry name" value="HAUS AUGMIN-LIKE COMPLEX SUBUNIT 6"/>
    <property type="match status" value="1"/>
</dbReference>
<feature type="compositionally biased region" description="Basic and acidic residues" evidence="1">
    <location>
        <begin position="240"/>
        <end position="254"/>
    </location>
</feature>
<evidence type="ECO:0000259" key="2">
    <source>
        <dbReference type="Pfam" id="PF14661"/>
    </source>
</evidence>
<evidence type="ECO:0000256" key="1">
    <source>
        <dbReference type="SAM" id="MobiDB-lite"/>
    </source>
</evidence>
<dbReference type="Proteomes" id="UP000005408">
    <property type="component" value="Unassembled WGS sequence"/>
</dbReference>
<feature type="compositionally biased region" description="Polar residues" evidence="1">
    <location>
        <begin position="798"/>
        <end position="811"/>
    </location>
</feature>
<protein>
    <recommendedName>
        <fullName evidence="2">HAUS augmin-like complex subunit 6 N-terminal domain-containing protein</fullName>
    </recommendedName>
</protein>
<accession>A0A8W8HP37</accession>
<dbReference type="Pfam" id="PF14661">
    <property type="entry name" value="HAUS6_N"/>
    <property type="match status" value="1"/>
</dbReference>
<keyword evidence="4" id="KW-1185">Reference proteome</keyword>
<feature type="region of interest" description="Disordered" evidence="1">
    <location>
        <begin position="1020"/>
        <end position="1040"/>
    </location>
</feature>
<feature type="region of interest" description="Disordered" evidence="1">
    <location>
        <begin position="798"/>
        <end position="817"/>
    </location>
</feature>
<feature type="region of interest" description="Disordered" evidence="1">
    <location>
        <begin position="578"/>
        <end position="628"/>
    </location>
</feature>
<feature type="compositionally biased region" description="Basic and acidic residues" evidence="1">
    <location>
        <begin position="596"/>
        <end position="610"/>
    </location>
</feature>
<feature type="region of interest" description="Disordered" evidence="1">
    <location>
        <begin position="1053"/>
        <end position="1088"/>
    </location>
</feature>
<feature type="compositionally biased region" description="Basic and acidic residues" evidence="1">
    <location>
        <begin position="507"/>
        <end position="520"/>
    </location>
</feature>
<feature type="region of interest" description="Disordered" evidence="1">
    <location>
        <begin position="219"/>
        <end position="254"/>
    </location>
</feature>
<evidence type="ECO:0000313" key="4">
    <source>
        <dbReference type="Proteomes" id="UP000005408"/>
    </source>
</evidence>
<evidence type="ECO:0000313" key="3">
    <source>
        <dbReference type="EnsemblMetazoa" id="G10423.8:cds"/>
    </source>
</evidence>
<dbReference type="GO" id="GO:0070652">
    <property type="term" value="C:HAUS complex"/>
    <property type="evidence" value="ECO:0007669"/>
    <property type="project" value="InterPro"/>
</dbReference>
<dbReference type="AlphaFoldDB" id="A0A8W8HP37"/>
<dbReference type="GO" id="GO:0008017">
    <property type="term" value="F:microtubule binding"/>
    <property type="evidence" value="ECO:0007669"/>
    <property type="project" value="TreeGrafter"/>
</dbReference>
<organism evidence="3 4">
    <name type="scientific">Magallana gigas</name>
    <name type="common">Pacific oyster</name>
    <name type="synonym">Crassostrea gigas</name>
    <dbReference type="NCBI Taxonomy" id="29159"/>
    <lineage>
        <taxon>Eukaryota</taxon>
        <taxon>Metazoa</taxon>
        <taxon>Spiralia</taxon>
        <taxon>Lophotrochozoa</taxon>
        <taxon>Mollusca</taxon>
        <taxon>Bivalvia</taxon>
        <taxon>Autobranchia</taxon>
        <taxon>Pteriomorphia</taxon>
        <taxon>Ostreida</taxon>
        <taxon>Ostreoidea</taxon>
        <taxon>Ostreidae</taxon>
        <taxon>Magallana</taxon>
    </lineage>
</organism>
<proteinExistence type="predicted"/>
<feature type="compositionally biased region" description="Polar residues" evidence="1">
    <location>
        <begin position="578"/>
        <end position="595"/>
    </location>
</feature>
<dbReference type="InterPro" id="IPR026797">
    <property type="entry name" value="HAUS_6"/>
</dbReference>
<dbReference type="GO" id="GO:1990498">
    <property type="term" value="C:mitotic spindle microtubule"/>
    <property type="evidence" value="ECO:0007669"/>
    <property type="project" value="TreeGrafter"/>
</dbReference>
<dbReference type="EnsemblMetazoa" id="G10423.8">
    <property type="protein sequence ID" value="G10423.8:cds"/>
    <property type="gene ID" value="G10423"/>
</dbReference>
<dbReference type="PANTHER" id="PTHR16151">
    <property type="entry name" value="HAUS AUGMIN-LIKE COMPLEX SUBUNIT 6"/>
    <property type="match status" value="1"/>
</dbReference>
<name>A0A8W8HP37_MAGGI</name>
<feature type="region of interest" description="Disordered" evidence="1">
    <location>
        <begin position="488"/>
        <end position="537"/>
    </location>
</feature>
<sequence length="1114" mass="125870">MEESLDVQELFFTNLQLLGFNVERMEAQVKIPFNKNMFDLPNRRGAEEILYFLFSRLHPVMCKEEFRNCWPIGDKQQEQMFRRVCNNWLSNINKEEPEAMLPRISPSLFLTPGGAKFYQLLYRFSRYVILQVSDKENGMKDSEKHRYPTLTPENKELADNMADTMIGCVIRGRNSFLYTSNEIVSLNRQWKDQSNEMVKEYRKLNKEIRDTELKIRDQIQKSSEMSAARGSPVARKRRSKSYEPDFDPKSTQRSQKVHEVRSLWKQLDGFLVSEASEREVIESIVDRSLTKYRIDSAHIPIKVPDLLLRECEKEIRKRHVDNTFHHGKLNLVSLLQLWNLCLHLLQDRFQTTGVPDFTKDIEKITTLAHSNHSLLLSSQSLQREIEGVLPELKQSVDRLRGEVEQEMSATPTQLRTTAVGLGLVEPTPEVSFSPASTLKGRQPTAPSVALTQQECATPEAVARISEDIAARVNRVQLFSDSPRISQLERPAVSTKLPRKLATTQRNKPRDVDRTKPRVVDVRGQLQSTPTKPKRDQVHVEKGLKALDLKQDISLNDISDGVLNEPSTLVQRDLSISGLNDSTLRNSSTRTPTKYDSNVKRGSFDCDKTPNNDKSGGNRNHNGTINKFRDLEKSPSDLLVDEMFGETPKGSPLGLHKSPSDYLLQEVLSSGVLNSPFVRQTDMSHFSEAGGKSENEGQKVGVCVERSIEDLQRSLQEMKASGDFSKGSLSPGQVQRPHSPVAEFLDHLEFEPLERSQVILEKQVDALSDLESSKSSQELEASDKENIPILLMPTTDNLLSDQQSSRSHYSAEQSDEEVDHNLQGIHLITSPGIPIIKDSGHHESPLSEDIRKIYREAIGRGESSPARALDRHSHSDIFDELSSIAEKDGNLESIEMPVFGLNDSGEDIMDKVFKIPTIVNSPTVRQGQRPPVGPGSDNIHERVKNLSERVSDLNGNPVHHNNMSGAFDRITVDRQLSRDWEDMELSMEVLDDLMGKSPDCQKSPILHAMEENFFTYHQHSAFQRSPPCPKPKDNSTEGFDLSDELDESFVPFKEGFSVEGGTTPAKTTTQNVSEKDKDGNTKPSSSDNLLARFQKLKQQTSEMEQKLQCGQQPCV</sequence>
<dbReference type="InterPro" id="IPR028163">
    <property type="entry name" value="HAUS_6_N"/>
</dbReference>